<reference evidence="1" key="2">
    <citation type="journal article" date="2015" name="Data Brief">
        <title>Shoot transcriptome of the giant reed, Arundo donax.</title>
        <authorList>
            <person name="Barrero R.A."/>
            <person name="Guerrero F.D."/>
            <person name="Moolhuijzen P."/>
            <person name="Goolsby J.A."/>
            <person name="Tidwell J."/>
            <person name="Bellgard S.E."/>
            <person name="Bellgard M.I."/>
        </authorList>
    </citation>
    <scope>NUCLEOTIDE SEQUENCE</scope>
    <source>
        <tissue evidence="1">Shoot tissue taken approximately 20 cm above the soil surface</tissue>
    </source>
</reference>
<dbReference type="EMBL" id="GBRH01247240">
    <property type="protein sequence ID" value="JAD50655.1"/>
    <property type="molecule type" value="Transcribed_RNA"/>
</dbReference>
<sequence length="18" mass="1999">MRERLTGERDCMGSTAVS</sequence>
<organism evidence="1">
    <name type="scientific">Arundo donax</name>
    <name type="common">Giant reed</name>
    <name type="synonym">Donax arundinaceus</name>
    <dbReference type="NCBI Taxonomy" id="35708"/>
    <lineage>
        <taxon>Eukaryota</taxon>
        <taxon>Viridiplantae</taxon>
        <taxon>Streptophyta</taxon>
        <taxon>Embryophyta</taxon>
        <taxon>Tracheophyta</taxon>
        <taxon>Spermatophyta</taxon>
        <taxon>Magnoliopsida</taxon>
        <taxon>Liliopsida</taxon>
        <taxon>Poales</taxon>
        <taxon>Poaceae</taxon>
        <taxon>PACMAD clade</taxon>
        <taxon>Arundinoideae</taxon>
        <taxon>Arundineae</taxon>
        <taxon>Arundo</taxon>
    </lineage>
</organism>
<accession>A0A0A9Q879</accession>
<dbReference type="AlphaFoldDB" id="A0A0A9Q879"/>
<reference evidence="1" key="1">
    <citation type="submission" date="2014-09" db="EMBL/GenBank/DDBJ databases">
        <authorList>
            <person name="Magalhaes I.L.F."/>
            <person name="Oliveira U."/>
            <person name="Santos F.R."/>
            <person name="Vidigal T.H.D.A."/>
            <person name="Brescovit A.D."/>
            <person name="Santos A.J."/>
        </authorList>
    </citation>
    <scope>NUCLEOTIDE SEQUENCE</scope>
    <source>
        <tissue evidence="1">Shoot tissue taken approximately 20 cm above the soil surface</tissue>
    </source>
</reference>
<name>A0A0A9Q879_ARUDO</name>
<protein>
    <submittedName>
        <fullName evidence="1">Uncharacterized protein</fullName>
    </submittedName>
</protein>
<evidence type="ECO:0000313" key="1">
    <source>
        <dbReference type="EMBL" id="JAD50655.1"/>
    </source>
</evidence>
<proteinExistence type="predicted"/>